<dbReference type="Proteomes" id="UP000790709">
    <property type="component" value="Unassembled WGS sequence"/>
</dbReference>
<accession>A0ACB8BXI3</accession>
<organism evidence="1 2">
    <name type="scientific">Leucogyrophana mollusca</name>
    <dbReference type="NCBI Taxonomy" id="85980"/>
    <lineage>
        <taxon>Eukaryota</taxon>
        <taxon>Fungi</taxon>
        <taxon>Dikarya</taxon>
        <taxon>Basidiomycota</taxon>
        <taxon>Agaricomycotina</taxon>
        <taxon>Agaricomycetes</taxon>
        <taxon>Agaricomycetidae</taxon>
        <taxon>Boletales</taxon>
        <taxon>Boletales incertae sedis</taxon>
        <taxon>Leucogyrophana</taxon>
    </lineage>
</organism>
<protein>
    <submittedName>
        <fullName evidence="1">Uncharacterized protein</fullName>
    </submittedName>
</protein>
<sequence length="494" mass="54255">MTREGKERIDLRTALVEILSGTSNGCLAELGYFPGMTDKLQQSTQAVSRLQGDNARLYQDNCRLASTSKTMERHLRFLRAGENAQLAHLAQLERQLETSNMEKAALIRKNHEILNNKSPEAVYQQLLAEFQQLRAVHADALNQIQYLKDKYARLKEACNANTSLPPVHSPSGPPELRRPSTQSVQVAQNQPNERRVTSDGQMYLIPTPAQNLVHNMTTPVLSIRSGAQPILQQHQRRSSDGLLHQRYPAKPQNIAGWSPTSAMSSAMGSGQPSPVHAFFPPQSTTPLPTGRPHLPHAVIPPTHASYSSHRTVSAPIDAAPQHPARTPPPNSAPAVETSASPAKVIEFVDLTVDDVPEDTSAASAPTVTVPSPPPASEPSADVQIQTSLKRPNSAVDADSTSKGDGPAKKPRNGPQPDNSDLRSYEECVYMMFEEDGAVENAFYCEICYTRFEKGLLPEVPDLIVKPEFDTLLAHCMGEHPTVWEDLRHKRDTIQ</sequence>
<name>A0ACB8BXI3_9AGAM</name>
<comment type="caution">
    <text evidence="1">The sequence shown here is derived from an EMBL/GenBank/DDBJ whole genome shotgun (WGS) entry which is preliminary data.</text>
</comment>
<dbReference type="EMBL" id="MU266330">
    <property type="protein sequence ID" value="KAH7930685.1"/>
    <property type="molecule type" value="Genomic_DNA"/>
</dbReference>
<keyword evidence="2" id="KW-1185">Reference proteome</keyword>
<evidence type="ECO:0000313" key="2">
    <source>
        <dbReference type="Proteomes" id="UP000790709"/>
    </source>
</evidence>
<evidence type="ECO:0000313" key="1">
    <source>
        <dbReference type="EMBL" id="KAH7930685.1"/>
    </source>
</evidence>
<proteinExistence type="predicted"/>
<reference evidence="1" key="1">
    <citation type="journal article" date="2021" name="New Phytol.">
        <title>Evolutionary innovations through gain and loss of genes in the ectomycorrhizal Boletales.</title>
        <authorList>
            <person name="Wu G."/>
            <person name="Miyauchi S."/>
            <person name="Morin E."/>
            <person name="Kuo A."/>
            <person name="Drula E."/>
            <person name="Varga T."/>
            <person name="Kohler A."/>
            <person name="Feng B."/>
            <person name="Cao Y."/>
            <person name="Lipzen A."/>
            <person name="Daum C."/>
            <person name="Hundley H."/>
            <person name="Pangilinan J."/>
            <person name="Johnson J."/>
            <person name="Barry K."/>
            <person name="LaButti K."/>
            <person name="Ng V."/>
            <person name="Ahrendt S."/>
            <person name="Min B."/>
            <person name="Choi I.G."/>
            <person name="Park H."/>
            <person name="Plett J.M."/>
            <person name="Magnuson J."/>
            <person name="Spatafora J.W."/>
            <person name="Nagy L.G."/>
            <person name="Henrissat B."/>
            <person name="Grigoriev I.V."/>
            <person name="Yang Z.L."/>
            <person name="Xu J."/>
            <person name="Martin F.M."/>
        </authorList>
    </citation>
    <scope>NUCLEOTIDE SEQUENCE</scope>
    <source>
        <strain evidence="1">KUC20120723A-06</strain>
    </source>
</reference>
<gene>
    <name evidence="1" type="ORF">BV22DRAFT_46867</name>
</gene>